<dbReference type="AlphaFoldDB" id="A0A4S8L054"/>
<feature type="transmembrane region" description="Helical" evidence="2">
    <location>
        <begin position="485"/>
        <end position="504"/>
    </location>
</feature>
<keyword evidence="2" id="KW-1133">Transmembrane helix</keyword>
<feature type="transmembrane region" description="Helical" evidence="2">
    <location>
        <begin position="427"/>
        <end position="446"/>
    </location>
</feature>
<keyword evidence="4" id="KW-1185">Reference proteome</keyword>
<keyword evidence="2" id="KW-0472">Membrane</keyword>
<name>A0A4S8L054_DENBC</name>
<proteinExistence type="predicted"/>
<evidence type="ECO:0000313" key="3">
    <source>
        <dbReference type="EMBL" id="THU81734.1"/>
    </source>
</evidence>
<dbReference type="Proteomes" id="UP000297245">
    <property type="component" value="Unassembled WGS sequence"/>
</dbReference>
<dbReference type="EMBL" id="ML179784">
    <property type="protein sequence ID" value="THU81734.1"/>
    <property type="molecule type" value="Genomic_DNA"/>
</dbReference>
<evidence type="ECO:0000256" key="2">
    <source>
        <dbReference type="SAM" id="Phobius"/>
    </source>
</evidence>
<evidence type="ECO:0008006" key="5">
    <source>
        <dbReference type="Google" id="ProtNLM"/>
    </source>
</evidence>
<feature type="compositionally biased region" description="Low complexity" evidence="1">
    <location>
        <begin position="27"/>
        <end position="39"/>
    </location>
</feature>
<accession>A0A4S8L054</accession>
<feature type="compositionally biased region" description="Polar residues" evidence="1">
    <location>
        <begin position="40"/>
        <end position="49"/>
    </location>
</feature>
<gene>
    <name evidence="3" type="ORF">K435DRAFT_735315</name>
</gene>
<keyword evidence="2" id="KW-0812">Transmembrane</keyword>
<reference evidence="3 4" key="1">
    <citation type="journal article" date="2019" name="Nat. Ecol. Evol.">
        <title>Megaphylogeny resolves global patterns of mushroom evolution.</title>
        <authorList>
            <person name="Varga T."/>
            <person name="Krizsan K."/>
            <person name="Foldi C."/>
            <person name="Dima B."/>
            <person name="Sanchez-Garcia M."/>
            <person name="Sanchez-Ramirez S."/>
            <person name="Szollosi G.J."/>
            <person name="Szarkandi J.G."/>
            <person name="Papp V."/>
            <person name="Albert L."/>
            <person name="Andreopoulos W."/>
            <person name="Angelini C."/>
            <person name="Antonin V."/>
            <person name="Barry K.W."/>
            <person name="Bougher N.L."/>
            <person name="Buchanan P."/>
            <person name="Buyck B."/>
            <person name="Bense V."/>
            <person name="Catcheside P."/>
            <person name="Chovatia M."/>
            <person name="Cooper J."/>
            <person name="Damon W."/>
            <person name="Desjardin D."/>
            <person name="Finy P."/>
            <person name="Geml J."/>
            <person name="Haridas S."/>
            <person name="Hughes K."/>
            <person name="Justo A."/>
            <person name="Karasinski D."/>
            <person name="Kautmanova I."/>
            <person name="Kiss B."/>
            <person name="Kocsube S."/>
            <person name="Kotiranta H."/>
            <person name="LaButti K.M."/>
            <person name="Lechner B.E."/>
            <person name="Liimatainen K."/>
            <person name="Lipzen A."/>
            <person name="Lukacs Z."/>
            <person name="Mihaltcheva S."/>
            <person name="Morgado L.N."/>
            <person name="Niskanen T."/>
            <person name="Noordeloos M.E."/>
            <person name="Ohm R.A."/>
            <person name="Ortiz-Santana B."/>
            <person name="Ovrebo C."/>
            <person name="Racz N."/>
            <person name="Riley R."/>
            <person name="Savchenko A."/>
            <person name="Shiryaev A."/>
            <person name="Soop K."/>
            <person name="Spirin V."/>
            <person name="Szebenyi C."/>
            <person name="Tomsovsky M."/>
            <person name="Tulloss R.E."/>
            <person name="Uehling J."/>
            <person name="Grigoriev I.V."/>
            <person name="Vagvolgyi C."/>
            <person name="Papp T."/>
            <person name="Martin F.M."/>
            <person name="Miettinen O."/>
            <person name="Hibbett D.S."/>
            <person name="Nagy L.G."/>
        </authorList>
    </citation>
    <scope>NUCLEOTIDE SEQUENCE [LARGE SCALE GENOMIC DNA]</scope>
    <source>
        <strain evidence="3 4">CBS 962.96</strain>
    </source>
</reference>
<evidence type="ECO:0000256" key="1">
    <source>
        <dbReference type="SAM" id="MobiDB-lite"/>
    </source>
</evidence>
<protein>
    <recommendedName>
        <fullName evidence="5">WW domain-containing protein</fullName>
    </recommendedName>
</protein>
<organism evidence="3 4">
    <name type="scientific">Dendrothele bispora (strain CBS 962.96)</name>
    <dbReference type="NCBI Taxonomy" id="1314807"/>
    <lineage>
        <taxon>Eukaryota</taxon>
        <taxon>Fungi</taxon>
        <taxon>Dikarya</taxon>
        <taxon>Basidiomycota</taxon>
        <taxon>Agaricomycotina</taxon>
        <taxon>Agaricomycetes</taxon>
        <taxon>Agaricomycetidae</taxon>
        <taxon>Agaricales</taxon>
        <taxon>Agaricales incertae sedis</taxon>
        <taxon>Dendrothele</taxon>
    </lineage>
</organism>
<sequence length="619" mass="70449">MRFLDVVGRSNAGDVRSVTNGERRPQALSTSASTSSSTLPNGHSRSEVTFASPDDACIPSNPACVPNEQQSITEFTNEYRFACPMAPEMYRRYEDVQLVLEENVDHVFNPLTVNFEDGEIPQGWRQFTHPEGARYFCFTSQKVYTDANILDSRIHRFAMEFITQLIEFVRRYCITLPHENNLVLDIEKTEQGFLMGKYYLVDHSKRVIFWLDKFKANELLVLREVKGVTSLSHIGLEIEAQYWQHCYLFPDCLMLGDELLTELRAALVHAISDGLTSMTSPVPYRTSELEQWLNLIKSFSTTDVAPFSRLMHIFCRHRFRHFHGQPTARLDSDRSIYKTQKRNSWLMVLLSPLLFSVPDGYYRRLDRSYVDGVINQRVWADFWTEISTEWNQLIILGTVVLNANVAFLAIQSVDASSASPGRSAAQLCSYLSVISSIGSILFGLFLNQTANVNPKKAAVNAEFFINSATWTEKTDVYLSGVEKLAILYCTPYLLSMWSILLFLAGFSVMCLKASNVVVVALIGSAWLVIAGVIVWGISNLSVWKRYEWREMSFWGRVVHMISIIPIRIVWPWSSSARPQPVHRGSSMSMRWNGKNGVVAVTEEERKADVVDGIDRDDRV</sequence>
<evidence type="ECO:0000313" key="4">
    <source>
        <dbReference type="Proteomes" id="UP000297245"/>
    </source>
</evidence>
<feature type="region of interest" description="Disordered" evidence="1">
    <location>
        <begin position="13"/>
        <end position="52"/>
    </location>
</feature>
<feature type="transmembrane region" description="Helical" evidence="2">
    <location>
        <begin position="516"/>
        <end position="538"/>
    </location>
</feature>
<dbReference type="OrthoDB" id="2657661at2759"/>